<feature type="compositionally biased region" description="Basic and acidic residues" evidence="1">
    <location>
        <begin position="22"/>
        <end position="40"/>
    </location>
</feature>
<accession>T1JPZ6</accession>
<evidence type="ECO:0000313" key="2">
    <source>
        <dbReference type="EnsemblMetazoa" id="tetur01g01370.1"/>
    </source>
</evidence>
<proteinExistence type="predicted"/>
<evidence type="ECO:0000313" key="3">
    <source>
        <dbReference type="Proteomes" id="UP000015104"/>
    </source>
</evidence>
<dbReference type="EnsemblMetazoa" id="tetur01g01370.1">
    <property type="protein sequence ID" value="tetur01g01370.1"/>
    <property type="gene ID" value="tetur01g01370"/>
</dbReference>
<keyword evidence="3" id="KW-1185">Reference proteome</keyword>
<reference evidence="3" key="1">
    <citation type="submission" date="2011-08" db="EMBL/GenBank/DDBJ databases">
        <authorList>
            <person name="Rombauts S."/>
        </authorList>
    </citation>
    <scope>NUCLEOTIDE SEQUENCE</scope>
    <source>
        <strain evidence="3">London</strain>
    </source>
</reference>
<feature type="compositionally biased region" description="Polar residues" evidence="1">
    <location>
        <begin position="1"/>
        <end position="21"/>
    </location>
</feature>
<feature type="region of interest" description="Disordered" evidence="1">
    <location>
        <begin position="1"/>
        <end position="40"/>
    </location>
</feature>
<dbReference type="Proteomes" id="UP000015104">
    <property type="component" value="Unassembled WGS sequence"/>
</dbReference>
<name>T1JPZ6_TETUR</name>
<dbReference type="AlphaFoldDB" id="T1JPZ6"/>
<organism evidence="2 3">
    <name type="scientific">Tetranychus urticae</name>
    <name type="common">Two-spotted spider mite</name>
    <dbReference type="NCBI Taxonomy" id="32264"/>
    <lineage>
        <taxon>Eukaryota</taxon>
        <taxon>Metazoa</taxon>
        <taxon>Ecdysozoa</taxon>
        <taxon>Arthropoda</taxon>
        <taxon>Chelicerata</taxon>
        <taxon>Arachnida</taxon>
        <taxon>Acari</taxon>
        <taxon>Acariformes</taxon>
        <taxon>Trombidiformes</taxon>
        <taxon>Prostigmata</taxon>
        <taxon>Eleutherengona</taxon>
        <taxon>Raphignathae</taxon>
        <taxon>Tetranychoidea</taxon>
        <taxon>Tetranychidae</taxon>
        <taxon>Tetranychus</taxon>
    </lineage>
</organism>
<evidence type="ECO:0000256" key="1">
    <source>
        <dbReference type="SAM" id="MobiDB-lite"/>
    </source>
</evidence>
<sequence>MTTIDGNSTQNDINLKRQNNLNRKEMKRNEQKNDDLQDEH</sequence>
<reference evidence="2" key="2">
    <citation type="submission" date="2015-06" db="UniProtKB">
        <authorList>
            <consortium name="EnsemblMetazoa"/>
        </authorList>
    </citation>
    <scope>IDENTIFICATION</scope>
</reference>
<dbReference type="HOGENOM" id="CLU_3299987_0_0_1"/>
<protein>
    <submittedName>
        <fullName evidence="2">Uncharacterized protein</fullName>
    </submittedName>
</protein>
<dbReference type="EMBL" id="CAEY01000435">
    <property type="status" value="NOT_ANNOTATED_CDS"/>
    <property type="molecule type" value="Genomic_DNA"/>
</dbReference>